<dbReference type="OrthoDB" id="5980807at2759"/>
<dbReference type="PANTHER" id="PTHR33845">
    <property type="entry name" value="C2H2-TYPE DOMAIN-CONTAINING PROTEIN"/>
    <property type="match status" value="1"/>
</dbReference>
<keyword evidence="2" id="KW-1185">Reference proteome</keyword>
<dbReference type="Proteomes" id="UP001152795">
    <property type="component" value="Unassembled WGS sequence"/>
</dbReference>
<evidence type="ECO:0000313" key="1">
    <source>
        <dbReference type="EMBL" id="CAB3992571.1"/>
    </source>
</evidence>
<dbReference type="AlphaFoldDB" id="A0A7D9DSP1"/>
<comment type="caution">
    <text evidence="1">The sequence shown here is derived from an EMBL/GenBank/DDBJ whole genome shotgun (WGS) entry which is preliminary data.</text>
</comment>
<dbReference type="EMBL" id="CACRXK020002077">
    <property type="protein sequence ID" value="CAB3992571.1"/>
    <property type="molecule type" value="Genomic_DNA"/>
</dbReference>
<accession>A0A7D9DSP1</accession>
<reference evidence="1" key="1">
    <citation type="submission" date="2020-04" db="EMBL/GenBank/DDBJ databases">
        <authorList>
            <person name="Alioto T."/>
            <person name="Alioto T."/>
            <person name="Gomez Garrido J."/>
        </authorList>
    </citation>
    <scope>NUCLEOTIDE SEQUENCE</scope>
    <source>
        <strain evidence="1">A484AB</strain>
    </source>
</reference>
<dbReference type="PANTHER" id="PTHR33845:SF1">
    <property type="entry name" value="C2H2-TYPE DOMAIN-CONTAINING PROTEIN"/>
    <property type="match status" value="1"/>
</dbReference>
<proteinExistence type="predicted"/>
<evidence type="ECO:0000313" key="2">
    <source>
        <dbReference type="Proteomes" id="UP001152795"/>
    </source>
</evidence>
<organism evidence="1 2">
    <name type="scientific">Paramuricea clavata</name>
    <name type="common">Red gorgonian</name>
    <name type="synonym">Violescent sea-whip</name>
    <dbReference type="NCBI Taxonomy" id="317549"/>
    <lineage>
        <taxon>Eukaryota</taxon>
        <taxon>Metazoa</taxon>
        <taxon>Cnidaria</taxon>
        <taxon>Anthozoa</taxon>
        <taxon>Octocorallia</taxon>
        <taxon>Malacalcyonacea</taxon>
        <taxon>Plexauridae</taxon>
        <taxon>Paramuricea</taxon>
    </lineage>
</organism>
<protein>
    <submittedName>
        <fullName evidence="1">Uncharacterized protein</fullName>
    </submittedName>
</protein>
<sequence length="249" mass="28783">MIGQQKNKFETEEQKEDLVWDFKKSRDNILHWKAHVLRSVNQERAKQDIANLQSNSVLIIMDWAMKFLQLKYREKQSDWYSQRGLSWHISSVVFRDSITSKIKVMSFAHLFNSCTQDWYAVTSILEDLLHNIQKQFPNISVAYLRSDEAGCYHNNFLIPAAKDQAIRQHCCEGHDISTASDIREALSKKKITGTSASVNIVNEAKKTIEIHKIDKFSSFHNFKVEKDGIRMWKAFGIGPGKFISSNAIK</sequence>
<name>A0A7D9DSP1_PARCT</name>
<gene>
    <name evidence="1" type="ORF">PACLA_8A073733</name>
</gene>